<feature type="region of interest" description="Disordered" evidence="1">
    <location>
        <begin position="439"/>
        <end position="470"/>
    </location>
</feature>
<keyword evidence="3" id="KW-1185">Reference proteome</keyword>
<name>A0ABN9RM10_9DINO</name>
<evidence type="ECO:0000256" key="1">
    <source>
        <dbReference type="SAM" id="MobiDB-lite"/>
    </source>
</evidence>
<feature type="compositionally biased region" description="Polar residues" evidence="1">
    <location>
        <begin position="636"/>
        <end position="646"/>
    </location>
</feature>
<evidence type="ECO:0000313" key="2">
    <source>
        <dbReference type="EMBL" id="CAK0818802.1"/>
    </source>
</evidence>
<comment type="caution">
    <text evidence="2">The sequence shown here is derived from an EMBL/GenBank/DDBJ whole genome shotgun (WGS) entry which is preliminary data.</text>
</comment>
<feature type="compositionally biased region" description="Low complexity" evidence="1">
    <location>
        <begin position="617"/>
        <end position="632"/>
    </location>
</feature>
<organism evidence="2 3">
    <name type="scientific">Prorocentrum cordatum</name>
    <dbReference type="NCBI Taxonomy" id="2364126"/>
    <lineage>
        <taxon>Eukaryota</taxon>
        <taxon>Sar</taxon>
        <taxon>Alveolata</taxon>
        <taxon>Dinophyceae</taxon>
        <taxon>Prorocentrales</taxon>
        <taxon>Prorocentraceae</taxon>
        <taxon>Prorocentrum</taxon>
    </lineage>
</organism>
<evidence type="ECO:0000313" key="3">
    <source>
        <dbReference type="Proteomes" id="UP001189429"/>
    </source>
</evidence>
<dbReference type="EMBL" id="CAUYUJ010006830">
    <property type="protein sequence ID" value="CAK0818802.1"/>
    <property type="molecule type" value="Genomic_DNA"/>
</dbReference>
<reference evidence="2" key="1">
    <citation type="submission" date="2023-10" db="EMBL/GenBank/DDBJ databases">
        <authorList>
            <person name="Chen Y."/>
            <person name="Shah S."/>
            <person name="Dougan E. K."/>
            <person name="Thang M."/>
            <person name="Chan C."/>
        </authorList>
    </citation>
    <scope>NUCLEOTIDE SEQUENCE [LARGE SCALE GENOMIC DNA]</scope>
</reference>
<feature type="region of interest" description="Disordered" evidence="1">
    <location>
        <begin position="536"/>
        <end position="750"/>
    </location>
</feature>
<dbReference type="Proteomes" id="UP001189429">
    <property type="component" value="Unassembled WGS sequence"/>
</dbReference>
<feature type="compositionally biased region" description="Low complexity" evidence="1">
    <location>
        <begin position="536"/>
        <end position="547"/>
    </location>
</feature>
<feature type="compositionally biased region" description="Low complexity" evidence="1">
    <location>
        <begin position="586"/>
        <end position="608"/>
    </location>
</feature>
<feature type="compositionally biased region" description="Low complexity" evidence="1">
    <location>
        <begin position="439"/>
        <end position="450"/>
    </location>
</feature>
<accession>A0ABN9RM10</accession>
<protein>
    <submittedName>
        <fullName evidence="2">Uncharacterized protein</fullName>
    </submittedName>
</protein>
<proteinExistence type="predicted"/>
<gene>
    <name evidence="2" type="ORF">PCOR1329_LOCUS20952</name>
</gene>
<sequence length="750" mass="80373">MLPCASSRHIRVRVMILAPSRICSHVGKMRNAYNTTLETDTPYTFLRSAMNRLFLVGLLFRTSLAITSRHDARYEHESISSGMASEHLFFKKLGIEHAYGLRPTEFLAVMESSAEPSARTGGLALLSASESHEASCQDAQPGSMCYHAASWLQAEGLAKYPDWYPSLSADSTRQEVQAVLHTLGKADCPSPCISRVAKRLAQSLDERALEVDGTGRQVFSEAYELSEPTSCGDVVEGDWCSLSIQWLKNIGLESHPDWYPGLTRQSSIHDFQTVLHNSGKVGCKLPCSSIPQVMSTTTSDITQAVVSPSAMKINAELEECEVPREGSRCYNAIRNVMQVGLGAHPEEYPELSESSSREEVQEHLFLRRQYECGRPCPKDLVSKHSRHQRVKMNVADMTEHEMTMYLNHEWDGYVDGDEYGASAADNAFEAYPDAVAADGAAPAKRAPPAAEGVSPGEPPQPEASAAAEAPGGACRDAAAGELCYQAVTWARTVGIVQRPSWYPGLSPSSTFQEFQAHLHRTRGTLCTLPCLDSAGASAAPGRAAQPQEEAQTDPAGQESVPELVEERATAAAQEPVLEEPRPPAEAPAGEAAAAAPQPGSAAEAARSVAADEETQPENATEAASATAQEEVALQPQAETVQANSTDEAQDAAPAEGEVGSEPLPWVDWDAEDTPPPAGEPLPEAHDAQAVAPQPENATEEATPHEEPAMPRQAAGPGHLPLVDGDSVRVADATTEGRWRDFSSGASTSTH</sequence>